<dbReference type="InterPro" id="IPR001036">
    <property type="entry name" value="Acrflvin-R"/>
</dbReference>
<dbReference type="Pfam" id="PF00873">
    <property type="entry name" value="ACR_tran"/>
    <property type="match status" value="1"/>
</dbReference>
<dbReference type="PATRIC" id="fig|28229.4.peg.3656"/>
<dbReference type="PANTHER" id="PTHR32063:SF68">
    <property type="entry name" value="PROBALE CATION EFFLUX SYSTEM PROTEIN"/>
    <property type="match status" value="1"/>
</dbReference>
<feature type="transmembrane region" description="Helical" evidence="8">
    <location>
        <begin position="961"/>
        <end position="981"/>
    </location>
</feature>
<dbReference type="Gene3D" id="3.30.70.1430">
    <property type="entry name" value="Multidrug efflux transporter AcrB pore domain"/>
    <property type="match status" value="2"/>
</dbReference>
<feature type="transmembrane region" description="Helical" evidence="8">
    <location>
        <begin position="864"/>
        <end position="883"/>
    </location>
</feature>
<evidence type="ECO:0000256" key="6">
    <source>
        <dbReference type="ARBA" id="ARBA00022989"/>
    </source>
</evidence>
<keyword evidence="3" id="KW-0813">Transport</keyword>
<feature type="transmembrane region" description="Helical" evidence="8">
    <location>
        <begin position="890"/>
        <end position="909"/>
    </location>
</feature>
<feature type="transmembrane region" description="Helical" evidence="8">
    <location>
        <begin position="522"/>
        <end position="542"/>
    </location>
</feature>
<evidence type="ECO:0000256" key="3">
    <source>
        <dbReference type="ARBA" id="ARBA00022448"/>
    </source>
</evidence>
<dbReference type="SUPFAM" id="SSF82693">
    <property type="entry name" value="Multidrug efflux transporter AcrB pore domain, PN1, PN2, PC1 and PC2 subdomains"/>
    <property type="match status" value="2"/>
</dbReference>
<comment type="caution">
    <text evidence="9">The sequence shown here is derived from an EMBL/GenBank/DDBJ whole genome shotgun (WGS) entry which is preliminary data.</text>
</comment>
<evidence type="ECO:0000256" key="8">
    <source>
        <dbReference type="SAM" id="Phobius"/>
    </source>
</evidence>
<evidence type="ECO:0000313" key="9">
    <source>
        <dbReference type="EMBL" id="KGJ87558.1"/>
    </source>
</evidence>
<dbReference type="AlphaFoldDB" id="A0A099KDC4"/>
<dbReference type="GO" id="GO:0042910">
    <property type="term" value="F:xenobiotic transmembrane transporter activity"/>
    <property type="evidence" value="ECO:0007669"/>
    <property type="project" value="TreeGrafter"/>
</dbReference>
<feature type="transmembrane region" description="Helical" evidence="8">
    <location>
        <begin position="993"/>
        <end position="1019"/>
    </location>
</feature>
<dbReference type="PANTHER" id="PTHR32063">
    <property type="match status" value="1"/>
</dbReference>
<evidence type="ECO:0000256" key="2">
    <source>
        <dbReference type="ARBA" id="ARBA00010942"/>
    </source>
</evidence>
<evidence type="ECO:0000256" key="4">
    <source>
        <dbReference type="ARBA" id="ARBA00022475"/>
    </source>
</evidence>
<dbReference type="InterPro" id="IPR004763">
    <property type="entry name" value="CusA-like"/>
</dbReference>
<feature type="transmembrane region" description="Helical" evidence="8">
    <location>
        <begin position="433"/>
        <end position="453"/>
    </location>
</feature>
<dbReference type="SUPFAM" id="SSF82866">
    <property type="entry name" value="Multidrug efflux transporter AcrB transmembrane domain"/>
    <property type="match status" value="2"/>
</dbReference>
<accession>A0A099KDC4</accession>
<keyword evidence="7 8" id="KW-0472">Membrane</keyword>
<dbReference type="SUPFAM" id="SSF82714">
    <property type="entry name" value="Multidrug efflux transporter AcrB TolC docking domain, DN and DC subdomains"/>
    <property type="match status" value="2"/>
</dbReference>
<feature type="transmembrane region" description="Helical" evidence="8">
    <location>
        <begin position="465"/>
        <end position="492"/>
    </location>
</feature>
<comment type="similarity">
    <text evidence="2">Belongs to the resistance-nodulation-cell division (RND) (TC 2.A.6) family.</text>
</comment>
<dbReference type="Gene3D" id="1.20.1640.10">
    <property type="entry name" value="Multidrug efflux transporter AcrB transmembrane domain"/>
    <property type="match status" value="2"/>
</dbReference>
<dbReference type="EMBL" id="JQED01000053">
    <property type="protein sequence ID" value="KGJ87558.1"/>
    <property type="molecule type" value="Genomic_DNA"/>
</dbReference>
<dbReference type="GO" id="GO:0008324">
    <property type="term" value="F:monoatomic cation transmembrane transporter activity"/>
    <property type="evidence" value="ECO:0007669"/>
    <property type="project" value="InterPro"/>
</dbReference>
<dbReference type="NCBIfam" id="TIGR00914">
    <property type="entry name" value="2A0601"/>
    <property type="match status" value="1"/>
</dbReference>
<protein>
    <submittedName>
        <fullName evidence="9">Heavy metal efflux pump, CzcA family</fullName>
    </submittedName>
</protein>
<dbReference type="PRINTS" id="PR00702">
    <property type="entry name" value="ACRIFLAVINRP"/>
</dbReference>
<evidence type="ECO:0000256" key="7">
    <source>
        <dbReference type="ARBA" id="ARBA00023136"/>
    </source>
</evidence>
<dbReference type="GO" id="GO:0005886">
    <property type="term" value="C:plasma membrane"/>
    <property type="evidence" value="ECO:0007669"/>
    <property type="project" value="UniProtKB-SubCell"/>
</dbReference>
<comment type="subcellular location">
    <subcellularLocation>
        <location evidence="1">Cell membrane</location>
        <topology evidence="1">Multi-pass membrane protein</topology>
    </subcellularLocation>
</comment>
<evidence type="ECO:0000256" key="5">
    <source>
        <dbReference type="ARBA" id="ARBA00022692"/>
    </source>
</evidence>
<dbReference type="Gene3D" id="3.30.2090.10">
    <property type="entry name" value="Multidrug efflux transporter AcrB TolC docking domain, DN and DC subdomains"/>
    <property type="match status" value="2"/>
</dbReference>
<dbReference type="RefSeq" id="WP_033095273.1">
    <property type="nucleotide sequence ID" value="NZ_JQED01000053.1"/>
</dbReference>
<gene>
    <name evidence="9" type="ORF">ND2E_4296</name>
</gene>
<dbReference type="Gene3D" id="3.30.70.1320">
    <property type="entry name" value="Multidrug efflux transporter AcrB pore domain like"/>
    <property type="match status" value="1"/>
</dbReference>
<evidence type="ECO:0000313" key="10">
    <source>
        <dbReference type="Proteomes" id="UP000029843"/>
    </source>
</evidence>
<keyword evidence="5 8" id="KW-0812">Transmembrane</keyword>
<feature type="transmembrane region" description="Helical" evidence="8">
    <location>
        <begin position="337"/>
        <end position="353"/>
    </location>
</feature>
<proteinExistence type="inferred from homology"/>
<keyword evidence="6 8" id="KW-1133">Transmembrane helix</keyword>
<feature type="transmembrane region" description="Helical" evidence="8">
    <location>
        <begin position="360"/>
        <end position="377"/>
    </location>
</feature>
<keyword evidence="4" id="KW-1003">Cell membrane</keyword>
<organism evidence="9 10">
    <name type="scientific">Colwellia psychrerythraea</name>
    <name type="common">Vibrio psychroerythus</name>
    <dbReference type="NCBI Taxonomy" id="28229"/>
    <lineage>
        <taxon>Bacteria</taxon>
        <taxon>Pseudomonadati</taxon>
        <taxon>Pseudomonadota</taxon>
        <taxon>Gammaproteobacteria</taxon>
        <taxon>Alteromonadales</taxon>
        <taxon>Colwelliaceae</taxon>
        <taxon>Colwellia</taxon>
    </lineage>
</organism>
<reference evidence="9 10" key="1">
    <citation type="submission" date="2014-08" db="EMBL/GenBank/DDBJ databases">
        <title>Genomic and Phenotypic Diversity of Colwellia psychrerythraea strains from Disparate Marine Basins.</title>
        <authorList>
            <person name="Techtmann S.M."/>
            <person name="Stelling S.C."/>
            <person name="Utturkar S.M."/>
            <person name="Alshibli N."/>
            <person name="Harris A."/>
            <person name="Brown S.D."/>
            <person name="Hazen T.C."/>
        </authorList>
    </citation>
    <scope>NUCLEOTIDE SEQUENCE [LARGE SCALE GENOMIC DNA]</scope>
    <source>
        <strain evidence="9 10">ND2E</strain>
    </source>
</reference>
<dbReference type="InterPro" id="IPR027463">
    <property type="entry name" value="AcrB_DN_DC_subdom"/>
</dbReference>
<evidence type="ECO:0000256" key="1">
    <source>
        <dbReference type="ARBA" id="ARBA00004651"/>
    </source>
</evidence>
<feature type="transmembrane region" description="Helical" evidence="8">
    <location>
        <begin position="389"/>
        <end position="412"/>
    </location>
</feature>
<dbReference type="OrthoDB" id="9758757at2"/>
<sequence>MLNFLIKFSLTQRLFVSIFVVLTLFAGVKSWLSIPIDAFPEISPTQVKIVLKLPGMNALEIESQVTRVIETELLGIPSQKMLRSTTKYAITDITIDFEEGTDIYWARQQVNERLVNILPSLPSTISGGMAPMSTPLSEVFMFTVENPALSLTQKRELLDWHIRPLLRTIPGVADVNSLGGYVKAYEITPDILLMQQYKISFNEIETAITTTNQNGGIGRLVKGNDTLILRTEGKFENLDSLKNTVIKTTENKVIKLHHIATISIGSLTRYGAVSKNGQEAVQGLIIALKNSNTARVVDSVKSKLKTIEASLPTGTEINVFYDRSNLINTAINTITKALSQAVVLVIILLAIFLGDIRSSLVVALSLPMSALLTFILMKEFDLSANLMSLGGLVIAIGMLVDSSVVIVENIVNRLSTNQHLPRLHVIYRACKEVATPVFSGTIIIIIVFSPLLILSGLEGKLFTPVALTIVFAMLSALLLSLTVIPILASFVLKNEQVKQPKLVTFLQHYYTKTLSKTINKPVAMVVLLLSVFIVSVILFQGIGKSFMPVLDEGDIIVQLEKSPSISLVSSVEIDEQIEKALLKNTPEIIQIVARTGSDELGLDPMGLNETDVFMELAPKSTWRFDTKVELIEDIRSTLANYPGMNIGFTQPIQMRVSEMLTGGTGDISIKIFGNDIATLTSLAEKISTLANKIQGASDVQMALIEGGKYVNIKLIPEIASQFGLSTQTLSNYLKYQLEGLKISSLLDGNHAIPILFNDVKDMMSPADEISSIHALKQKLILMPNNVLLPLEKVANIRIKNGPLLIEREKGNRFSSVSANVVNRDVVSFVDELNLRIQNELALPSGYTLTFGGEFESQQRATKNLLLLIPIALSLIFIILFASFNSLYKSCLIIANIPFALMGGVIALYVSNEYLSVPACVGFIALLGIAVLNGIVMISYFEQTKQLSQSLHMQIIDGAKRRLRPILMTASTAMFGLLPLVFATGPGAEIQKPLAIVVIGGLITSTITTLYLLPLFYSWLEKQNA</sequence>
<name>A0A099KDC4_COLPS</name>
<dbReference type="Gene3D" id="3.30.70.1440">
    <property type="entry name" value="Multidrug efflux transporter AcrB pore domain"/>
    <property type="match status" value="1"/>
</dbReference>
<dbReference type="Proteomes" id="UP000029843">
    <property type="component" value="Unassembled WGS sequence"/>
</dbReference>
<feature type="transmembrane region" description="Helical" evidence="8">
    <location>
        <begin position="915"/>
        <end position="940"/>
    </location>
</feature>